<accession>X1RFS5</accession>
<gene>
    <name evidence="1" type="ORF">S12H4_18846</name>
</gene>
<comment type="caution">
    <text evidence="1">The sequence shown here is derived from an EMBL/GenBank/DDBJ whole genome shotgun (WGS) entry which is preliminary data.</text>
</comment>
<name>X1RFS5_9ZZZZ</name>
<protein>
    <submittedName>
        <fullName evidence="1">Uncharacterized protein</fullName>
    </submittedName>
</protein>
<dbReference type="AlphaFoldDB" id="X1RFS5"/>
<evidence type="ECO:0000313" key="1">
    <source>
        <dbReference type="EMBL" id="GAI79453.1"/>
    </source>
</evidence>
<feature type="non-terminal residue" evidence="1">
    <location>
        <position position="1"/>
    </location>
</feature>
<organism evidence="1">
    <name type="scientific">marine sediment metagenome</name>
    <dbReference type="NCBI Taxonomy" id="412755"/>
    <lineage>
        <taxon>unclassified sequences</taxon>
        <taxon>metagenomes</taxon>
        <taxon>ecological metagenomes</taxon>
    </lineage>
</organism>
<reference evidence="1" key="1">
    <citation type="journal article" date="2014" name="Front. Microbiol.">
        <title>High frequency of phylogenetically diverse reductive dehalogenase-homologous genes in deep subseafloor sedimentary metagenomes.</title>
        <authorList>
            <person name="Kawai M."/>
            <person name="Futagami T."/>
            <person name="Toyoda A."/>
            <person name="Takaki Y."/>
            <person name="Nishi S."/>
            <person name="Hori S."/>
            <person name="Arai W."/>
            <person name="Tsubouchi T."/>
            <person name="Morono Y."/>
            <person name="Uchiyama I."/>
            <person name="Ito T."/>
            <person name="Fujiyama A."/>
            <person name="Inagaki F."/>
            <person name="Takami H."/>
        </authorList>
    </citation>
    <scope>NUCLEOTIDE SEQUENCE</scope>
    <source>
        <strain evidence="1">Expedition CK06-06</strain>
    </source>
</reference>
<proteinExistence type="predicted"/>
<dbReference type="EMBL" id="BARW01009356">
    <property type="protein sequence ID" value="GAI79453.1"/>
    <property type="molecule type" value="Genomic_DNA"/>
</dbReference>
<sequence length="31" mass="3600">RLLFVDSYFEKSQRLKENLFIGVLVKGMVLG</sequence>